<evidence type="ECO:0000313" key="2">
    <source>
        <dbReference type="Proteomes" id="UP000199459"/>
    </source>
</evidence>
<sequence length="113" mass="12044">MNQSVITTLRQIGNGSLVTSVENKLQTLVQAVEETGKSGKLVVTINVAKATKGNAMTIKGAAKLSAPDTEHHETLMFATEDGGLSTENPKQQKLDLNVIKAEKGEIKNVNEAK</sequence>
<reference evidence="1 2" key="1">
    <citation type="submission" date="2016-10" db="EMBL/GenBank/DDBJ databases">
        <authorList>
            <person name="de Groot N.N."/>
        </authorList>
    </citation>
    <scope>NUCLEOTIDE SEQUENCE [LARGE SCALE GENOMIC DNA]</scope>
    <source>
        <strain evidence="1 2">Nm22</strain>
    </source>
</reference>
<accession>A0A1H8GJW6</accession>
<protein>
    <submittedName>
        <fullName evidence="1">Uncharacterized protein</fullName>
    </submittedName>
</protein>
<dbReference type="RefSeq" id="WP_090633387.1">
    <property type="nucleotide sequence ID" value="NZ_FOCP01000018.1"/>
</dbReference>
<proteinExistence type="predicted"/>
<evidence type="ECO:0000313" key="1">
    <source>
        <dbReference type="EMBL" id="SEN44044.1"/>
    </source>
</evidence>
<name>A0A1H8GJW6_9PROT</name>
<dbReference type="AlphaFoldDB" id="A0A1H8GJW6"/>
<dbReference type="OrthoDB" id="8613069at2"/>
<organism evidence="1 2">
    <name type="scientific">Nitrosomonas marina</name>
    <dbReference type="NCBI Taxonomy" id="917"/>
    <lineage>
        <taxon>Bacteria</taxon>
        <taxon>Pseudomonadati</taxon>
        <taxon>Pseudomonadota</taxon>
        <taxon>Betaproteobacteria</taxon>
        <taxon>Nitrosomonadales</taxon>
        <taxon>Nitrosomonadaceae</taxon>
        <taxon>Nitrosomonas</taxon>
    </lineage>
</organism>
<dbReference type="EMBL" id="FOCP01000018">
    <property type="protein sequence ID" value="SEN44044.1"/>
    <property type="molecule type" value="Genomic_DNA"/>
</dbReference>
<dbReference type="Proteomes" id="UP000199459">
    <property type="component" value="Unassembled WGS sequence"/>
</dbReference>
<gene>
    <name evidence="1" type="ORF">SAMN05216325_11854</name>
</gene>